<organism evidence="2 3">
    <name type="scientific">Paractinoplanes durhamensis</name>
    <dbReference type="NCBI Taxonomy" id="113563"/>
    <lineage>
        <taxon>Bacteria</taxon>
        <taxon>Bacillati</taxon>
        <taxon>Actinomycetota</taxon>
        <taxon>Actinomycetes</taxon>
        <taxon>Micromonosporales</taxon>
        <taxon>Micromonosporaceae</taxon>
        <taxon>Paractinoplanes</taxon>
    </lineage>
</organism>
<evidence type="ECO:0000313" key="3">
    <source>
        <dbReference type="Proteomes" id="UP000637628"/>
    </source>
</evidence>
<keyword evidence="3" id="KW-1185">Reference proteome</keyword>
<reference evidence="2 3" key="1">
    <citation type="submission" date="2021-01" db="EMBL/GenBank/DDBJ databases">
        <title>Whole genome shotgun sequence of Actinoplanes durhamensis NBRC 14914.</title>
        <authorList>
            <person name="Komaki H."/>
            <person name="Tamura T."/>
        </authorList>
    </citation>
    <scope>NUCLEOTIDE SEQUENCE [LARGE SCALE GENOMIC DNA]</scope>
    <source>
        <strain evidence="2 3">NBRC 14914</strain>
    </source>
</reference>
<dbReference type="Proteomes" id="UP000637628">
    <property type="component" value="Unassembled WGS sequence"/>
</dbReference>
<dbReference type="Pfam" id="PF05137">
    <property type="entry name" value="PilN"/>
    <property type="match status" value="1"/>
</dbReference>
<dbReference type="EMBL" id="BOML01000033">
    <property type="protein sequence ID" value="GIE02614.1"/>
    <property type="molecule type" value="Genomic_DNA"/>
</dbReference>
<feature type="transmembrane region" description="Helical" evidence="1">
    <location>
        <begin position="46"/>
        <end position="65"/>
    </location>
</feature>
<dbReference type="InterPro" id="IPR007813">
    <property type="entry name" value="PilN"/>
</dbReference>
<protein>
    <submittedName>
        <fullName evidence="2">Uncharacterized protein</fullName>
    </submittedName>
</protein>
<keyword evidence="1" id="KW-0472">Membrane</keyword>
<accession>A0ABQ3YYD8</accession>
<evidence type="ECO:0000256" key="1">
    <source>
        <dbReference type="SAM" id="Phobius"/>
    </source>
</evidence>
<dbReference type="RefSeq" id="WP_203728355.1">
    <property type="nucleotide sequence ID" value="NZ_BAAATX010000024.1"/>
</dbReference>
<keyword evidence="1" id="KW-1133">Transmembrane helix</keyword>
<keyword evidence="1" id="KW-0812">Transmembrane</keyword>
<sequence>MTTTSTAPVPADAAVSPEQAMRILPIRANLLPDEIMQGRNARRTRVLLVAAVVLVALVMGGWYWLADKERDLAASDLASVSDQTERVRAETKAKEYQKVTDAITGRDAIVADLKVALAKDLPWATLLDAVRGAGTKHGVEFTNVVSTLITDPSVAAKSDNVATMQISGTAKSKATIADFLDSVAKVDGVQDVYLTAATEVDSGSWTFTMTAAVGKDYLCGKYTTTCGSK</sequence>
<proteinExistence type="predicted"/>
<name>A0ABQ3YYD8_9ACTN</name>
<gene>
    <name evidence="2" type="ORF">Adu01nite_39640</name>
</gene>
<evidence type="ECO:0000313" key="2">
    <source>
        <dbReference type="EMBL" id="GIE02614.1"/>
    </source>
</evidence>
<comment type="caution">
    <text evidence="2">The sequence shown here is derived from an EMBL/GenBank/DDBJ whole genome shotgun (WGS) entry which is preliminary data.</text>
</comment>